<reference evidence="2" key="2">
    <citation type="submission" date="2016-06" db="EMBL/GenBank/DDBJ databases">
        <title>The genome of a short-lived fish provides insights into sex chromosome evolution and the genetic control of aging.</title>
        <authorList>
            <person name="Reichwald K."/>
            <person name="Felder M."/>
            <person name="Petzold A."/>
            <person name="Koch P."/>
            <person name="Groth M."/>
            <person name="Platzer M."/>
        </authorList>
    </citation>
    <scope>NUCLEOTIDE SEQUENCE</scope>
    <source>
        <tissue evidence="2">Brain</tissue>
    </source>
</reference>
<gene>
    <name evidence="2" type="primary">CABZ01078499.2</name>
</gene>
<feature type="region of interest" description="Disordered" evidence="1">
    <location>
        <begin position="243"/>
        <end position="272"/>
    </location>
</feature>
<protein>
    <submittedName>
        <fullName evidence="2">Uncharacterized protein</fullName>
    </submittedName>
</protein>
<feature type="compositionally biased region" description="Low complexity" evidence="1">
    <location>
        <begin position="243"/>
        <end position="255"/>
    </location>
</feature>
<name>A0A1A8FTW9_9TELE</name>
<accession>A0A1A8FTW9</accession>
<feature type="compositionally biased region" description="Basic and acidic residues" evidence="1">
    <location>
        <begin position="36"/>
        <end position="53"/>
    </location>
</feature>
<dbReference type="EMBL" id="HAEB01015042">
    <property type="protein sequence ID" value="SBQ61569.1"/>
    <property type="molecule type" value="Transcribed_RNA"/>
</dbReference>
<sequence>MLLQLGLSIRMKRKLIFSRRVEVNFRRGPTGYPRQDPSDEAKKIKNPDFQDRSPALREDKVKENAHSIVLLRGGDVTDKQEVLGEYLAQFGKYKGKSFRWILENDVGYVVYLTHKVEEEERAGQINPDGLKKESCLSFLEYSSFTEIVHLLEYISKRLAEPDHAVGIDDTLVGFGVHSKKTWREIWENRADGYVTFILQKNCVPGSKMFKLKQYLQASRSNVLSSFRLVVSIARHLGKVKASAAASQPDQSDDCSTPVSSASGPASLKPPLPVPPELLALKIPLRKTTPPLRLKPASGL</sequence>
<dbReference type="AlphaFoldDB" id="A0A1A8FTW9"/>
<feature type="non-terminal residue" evidence="2">
    <location>
        <position position="299"/>
    </location>
</feature>
<organism evidence="2">
    <name type="scientific">Nothobranchius korthausae</name>
    <dbReference type="NCBI Taxonomy" id="1143690"/>
    <lineage>
        <taxon>Eukaryota</taxon>
        <taxon>Metazoa</taxon>
        <taxon>Chordata</taxon>
        <taxon>Craniata</taxon>
        <taxon>Vertebrata</taxon>
        <taxon>Euteleostomi</taxon>
        <taxon>Actinopterygii</taxon>
        <taxon>Neopterygii</taxon>
        <taxon>Teleostei</taxon>
        <taxon>Neoteleostei</taxon>
        <taxon>Acanthomorphata</taxon>
        <taxon>Ovalentaria</taxon>
        <taxon>Atherinomorphae</taxon>
        <taxon>Cyprinodontiformes</taxon>
        <taxon>Nothobranchiidae</taxon>
        <taxon>Nothobranchius</taxon>
    </lineage>
</organism>
<evidence type="ECO:0000313" key="2">
    <source>
        <dbReference type="EMBL" id="SBQ61569.1"/>
    </source>
</evidence>
<reference evidence="2" key="1">
    <citation type="submission" date="2016-05" db="EMBL/GenBank/DDBJ databases">
        <authorList>
            <person name="Lavstsen T."/>
            <person name="Jespersen J.S."/>
        </authorList>
    </citation>
    <scope>NUCLEOTIDE SEQUENCE</scope>
    <source>
        <tissue evidence="2">Brain</tissue>
    </source>
</reference>
<feature type="region of interest" description="Disordered" evidence="1">
    <location>
        <begin position="27"/>
        <end position="53"/>
    </location>
</feature>
<proteinExistence type="predicted"/>
<evidence type="ECO:0000256" key="1">
    <source>
        <dbReference type="SAM" id="MobiDB-lite"/>
    </source>
</evidence>